<dbReference type="GO" id="GO:0005543">
    <property type="term" value="F:phospholipid binding"/>
    <property type="evidence" value="ECO:0007669"/>
    <property type="project" value="TreeGrafter"/>
</dbReference>
<dbReference type="HOGENOM" id="CLU_043994_4_3_1"/>
<feature type="chain" id="PRO_5004085726" evidence="2">
    <location>
        <begin position="18"/>
        <end position="259"/>
    </location>
</feature>
<keyword evidence="2" id="KW-0732">Signal</keyword>
<dbReference type="CDD" id="cd00866">
    <property type="entry name" value="PEBP_euk"/>
    <property type="match status" value="1"/>
</dbReference>
<accession>M7TLZ5</accession>
<dbReference type="GO" id="GO:0030414">
    <property type="term" value="F:peptidase inhibitor activity"/>
    <property type="evidence" value="ECO:0007669"/>
    <property type="project" value="TreeGrafter"/>
</dbReference>
<dbReference type="InterPro" id="IPR035810">
    <property type="entry name" value="PEBP_euk"/>
</dbReference>
<proteinExistence type="predicted"/>
<sequence length="259" mass="26509">MSSKSLFFLAVAAVSQAATPEGFEPASETNLLVSFGAAAAENGNVLAKSATQTAPVIGTQSKLDGTSFAVVMIDLDIPTDTPPETGTLLHWMQTGLTQGDSATTINTTTGTTTAFMFQTSDSQSALAEYIGPNPPARVPLSHRYTQILVDTSDATEEDLSALEDASANRLDFDALTVLTEAGLADKIMAGNFFKVENPGPAMGTVASNSSTGAATSTGSTTVPTETPVQSPIQPASAVTRQASGLLVGLLCLGAIFATL</sequence>
<gene>
    <name evidence="3" type="ORF">UCREL1_2005</name>
</gene>
<evidence type="ECO:0000256" key="2">
    <source>
        <dbReference type="SAM" id="SignalP"/>
    </source>
</evidence>
<protein>
    <submittedName>
        <fullName evidence="3">Putative phosphatidylethanolamine-binding protein pebp protein</fullName>
    </submittedName>
</protein>
<evidence type="ECO:0000313" key="4">
    <source>
        <dbReference type="Proteomes" id="UP000012174"/>
    </source>
</evidence>
<dbReference type="Proteomes" id="UP000012174">
    <property type="component" value="Unassembled WGS sequence"/>
</dbReference>
<evidence type="ECO:0000313" key="3">
    <source>
        <dbReference type="EMBL" id="EMR70951.1"/>
    </source>
</evidence>
<organism evidence="3 4">
    <name type="scientific">Eutypa lata (strain UCR-EL1)</name>
    <name type="common">Grapevine dieback disease fungus</name>
    <name type="synonym">Eutypa armeniacae</name>
    <dbReference type="NCBI Taxonomy" id="1287681"/>
    <lineage>
        <taxon>Eukaryota</taxon>
        <taxon>Fungi</taxon>
        <taxon>Dikarya</taxon>
        <taxon>Ascomycota</taxon>
        <taxon>Pezizomycotina</taxon>
        <taxon>Sordariomycetes</taxon>
        <taxon>Xylariomycetidae</taxon>
        <taxon>Xylariales</taxon>
        <taxon>Diatrypaceae</taxon>
        <taxon>Eutypa</taxon>
    </lineage>
</organism>
<dbReference type="GO" id="GO:0046578">
    <property type="term" value="P:regulation of Ras protein signal transduction"/>
    <property type="evidence" value="ECO:0007669"/>
    <property type="project" value="TreeGrafter"/>
</dbReference>
<dbReference type="PANTHER" id="PTHR11362">
    <property type="entry name" value="PHOSPHATIDYLETHANOLAMINE-BINDING PROTEIN"/>
    <property type="match status" value="1"/>
</dbReference>
<dbReference type="InterPro" id="IPR036610">
    <property type="entry name" value="PEBP-like_sf"/>
</dbReference>
<dbReference type="eggNOG" id="ENOG502QPQC">
    <property type="taxonomic scope" value="Eukaryota"/>
</dbReference>
<dbReference type="EMBL" id="KB705738">
    <property type="protein sequence ID" value="EMR70951.1"/>
    <property type="molecule type" value="Genomic_DNA"/>
</dbReference>
<evidence type="ECO:0000256" key="1">
    <source>
        <dbReference type="SAM" id="MobiDB-lite"/>
    </source>
</evidence>
<dbReference type="AlphaFoldDB" id="M7TLZ5"/>
<dbReference type="Gene3D" id="3.90.280.10">
    <property type="entry name" value="PEBP-like"/>
    <property type="match status" value="1"/>
</dbReference>
<dbReference type="OMA" id="GTLLHWM"/>
<reference evidence="4" key="1">
    <citation type="journal article" date="2013" name="Genome Announc.">
        <title>Draft genome sequence of the grapevine dieback fungus Eutypa lata UCR-EL1.</title>
        <authorList>
            <person name="Blanco-Ulate B."/>
            <person name="Rolshausen P.E."/>
            <person name="Cantu D."/>
        </authorList>
    </citation>
    <scope>NUCLEOTIDE SEQUENCE [LARGE SCALE GENOMIC DNA]</scope>
    <source>
        <strain evidence="4">UCR-EL1</strain>
    </source>
</reference>
<feature type="signal peptide" evidence="2">
    <location>
        <begin position="1"/>
        <end position="17"/>
    </location>
</feature>
<feature type="region of interest" description="Disordered" evidence="1">
    <location>
        <begin position="203"/>
        <end position="231"/>
    </location>
</feature>
<dbReference type="SUPFAM" id="SSF49777">
    <property type="entry name" value="PEBP-like"/>
    <property type="match status" value="1"/>
</dbReference>
<dbReference type="STRING" id="1287681.M7TLZ5"/>
<dbReference type="PANTHER" id="PTHR11362:SF141">
    <property type="entry name" value="PHOSPHATIDYLETHANOLAMINE-BINDING PROTEIN"/>
    <property type="match status" value="1"/>
</dbReference>
<feature type="compositionally biased region" description="Low complexity" evidence="1">
    <location>
        <begin position="203"/>
        <end position="228"/>
    </location>
</feature>
<dbReference type="GO" id="GO:0030162">
    <property type="term" value="P:regulation of proteolysis"/>
    <property type="evidence" value="ECO:0007669"/>
    <property type="project" value="TreeGrafter"/>
</dbReference>
<name>M7TLZ5_EUTLA</name>
<dbReference type="OrthoDB" id="2506647at2759"/>
<dbReference type="KEGG" id="ela:UCREL1_2005"/>
<keyword evidence="4" id="KW-1185">Reference proteome</keyword>
<dbReference type="Pfam" id="PF01161">
    <property type="entry name" value="PBP"/>
    <property type="match status" value="1"/>
</dbReference>
<dbReference type="InterPro" id="IPR008914">
    <property type="entry name" value="PEBP"/>
</dbReference>